<dbReference type="Gene3D" id="3.40.30.10">
    <property type="entry name" value="Glutaredoxin"/>
    <property type="match status" value="1"/>
</dbReference>
<dbReference type="FunFam" id="3.40.30.10:FF:000014">
    <property type="entry name" value="Tau class glutathione S-transferase"/>
    <property type="match status" value="1"/>
</dbReference>
<dbReference type="SUPFAM" id="SSF47616">
    <property type="entry name" value="GST C-terminal domain-like"/>
    <property type="match status" value="1"/>
</dbReference>
<keyword evidence="8" id="KW-1185">Reference proteome</keyword>
<evidence type="ECO:0000313" key="7">
    <source>
        <dbReference type="EMBL" id="KAG6405860.1"/>
    </source>
</evidence>
<dbReference type="PANTHER" id="PTHR11260">
    <property type="entry name" value="GLUTATHIONE S-TRANSFERASE, GST, SUPERFAMILY, GST DOMAIN CONTAINING"/>
    <property type="match status" value="1"/>
</dbReference>
<dbReference type="GO" id="GO:0006749">
    <property type="term" value="P:glutathione metabolic process"/>
    <property type="evidence" value="ECO:0007669"/>
    <property type="project" value="InterPro"/>
</dbReference>
<feature type="domain" description="GST N-terminal" evidence="5">
    <location>
        <begin position="6"/>
        <end position="85"/>
    </location>
</feature>
<dbReference type="CDD" id="cd03058">
    <property type="entry name" value="GST_N_Tau"/>
    <property type="match status" value="1"/>
</dbReference>
<dbReference type="InterPro" id="IPR045073">
    <property type="entry name" value="Omega/Tau-like"/>
</dbReference>
<dbReference type="Pfam" id="PF02798">
    <property type="entry name" value="GST_N"/>
    <property type="match status" value="1"/>
</dbReference>
<gene>
    <name evidence="7" type="ORF">SASPL_133454</name>
</gene>
<dbReference type="CDD" id="cd03185">
    <property type="entry name" value="GST_C_Tau"/>
    <property type="match status" value="1"/>
</dbReference>
<dbReference type="OrthoDB" id="202840at2759"/>
<dbReference type="PANTHER" id="PTHR11260:SF775">
    <property type="entry name" value="GLUTATHIONE S-TRANSFERASE U10"/>
    <property type="match status" value="1"/>
</dbReference>
<reference evidence="7" key="1">
    <citation type="submission" date="2018-01" db="EMBL/GenBank/DDBJ databases">
        <authorList>
            <person name="Mao J.F."/>
        </authorList>
    </citation>
    <scope>NUCLEOTIDE SEQUENCE</scope>
    <source>
        <strain evidence="7">Huo1</strain>
        <tissue evidence="7">Leaf</tissue>
    </source>
</reference>
<dbReference type="InterPro" id="IPR036249">
    <property type="entry name" value="Thioredoxin-like_sf"/>
</dbReference>
<sequence length="226" mass="26262">MEEKPNKLRLYGTEASPFVRRVIWALKLKGVEYDFVQEDLSNKSPSLLHYNPIHKTVPVLVHAGKPITESAVILEYIEETWRDPTPLLPEHHYERAMARFWIAYGDQKYHHVFHSFLACSEEGKEKAVKDLLEMLKVVQDEALGDQKFFGGNTLSLVDLCYGWLTSLKYVEQVVGVRVLEPTTLPRLHRWMQDFKEEPVIKENLPDLEAKLPELETLRKHLVSTNK</sequence>
<comment type="similarity">
    <text evidence="4">Belongs to the GST superfamily.</text>
</comment>
<reference evidence="7" key="2">
    <citation type="submission" date="2020-08" db="EMBL/GenBank/DDBJ databases">
        <title>Plant Genome Project.</title>
        <authorList>
            <person name="Zhang R.-G."/>
        </authorList>
    </citation>
    <scope>NUCLEOTIDE SEQUENCE</scope>
    <source>
        <strain evidence="7">Huo1</strain>
        <tissue evidence="7">Leaf</tissue>
    </source>
</reference>
<dbReference type="GO" id="GO:0005737">
    <property type="term" value="C:cytoplasm"/>
    <property type="evidence" value="ECO:0007669"/>
    <property type="project" value="TreeGrafter"/>
</dbReference>
<organism evidence="7">
    <name type="scientific">Salvia splendens</name>
    <name type="common">Scarlet sage</name>
    <dbReference type="NCBI Taxonomy" id="180675"/>
    <lineage>
        <taxon>Eukaryota</taxon>
        <taxon>Viridiplantae</taxon>
        <taxon>Streptophyta</taxon>
        <taxon>Embryophyta</taxon>
        <taxon>Tracheophyta</taxon>
        <taxon>Spermatophyta</taxon>
        <taxon>Magnoliopsida</taxon>
        <taxon>eudicotyledons</taxon>
        <taxon>Gunneridae</taxon>
        <taxon>Pentapetalae</taxon>
        <taxon>asterids</taxon>
        <taxon>lamiids</taxon>
        <taxon>Lamiales</taxon>
        <taxon>Lamiaceae</taxon>
        <taxon>Nepetoideae</taxon>
        <taxon>Mentheae</taxon>
        <taxon>Salviinae</taxon>
        <taxon>Salvia</taxon>
        <taxon>Salvia subgen. Calosphace</taxon>
        <taxon>core Calosphace</taxon>
    </lineage>
</organism>
<dbReference type="InterPro" id="IPR004045">
    <property type="entry name" value="Glutathione_S-Trfase_N"/>
</dbReference>
<dbReference type="GO" id="GO:0004364">
    <property type="term" value="F:glutathione transferase activity"/>
    <property type="evidence" value="ECO:0007669"/>
    <property type="project" value="UniProtKB-EC"/>
</dbReference>
<proteinExistence type="inferred from homology"/>
<dbReference type="PROSITE" id="PS50405">
    <property type="entry name" value="GST_CTER"/>
    <property type="match status" value="1"/>
</dbReference>
<dbReference type="SUPFAM" id="SSF52833">
    <property type="entry name" value="Thioredoxin-like"/>
    <property type="match status" value="1"/>
</dbReference>
<dbReference type="Gene3D" id="1.20.1050.10">
    <property type="match status" value="1"/>
</dbReference>
<dbReference type="EC" id="2.5.1.18" evidence="1"/>
<dbReference type="PROSITE" id="PS50404">
    <property type="entry name" value="GST_NTER"/>
    <property type="match status" value="1"/>
</dbReference>
<dbReference type="Pfam" id="PF00043">
    <property type="entry name" value="GST_C"/>
    <property type="match status" value="1"/>
</dbReference>
<keyword evidence="2" id="KW-0808">Transferase</keyword>
<comment type="caution">
    <text evidence="7">The sequence shown here is derived from an EMBL/GenBank/DDBJ whole genome shotgun (WGS) entry which is preliminary data.</text>
</comment>
<dbReference type="InterPro" id="IPR040079">
    <property type="entry name" value="Glutathione_S-Trfase"/>
</dbReference>
<dbReference type="InterPro" id="IPR045074">
    <property type="entry name" value="GST_C_Tau"/>
</dbReference>
<evidence type="ECO:0000256" key="1">
    <source>
        <dbReference type="ARBA" id="ARBA00012452"/>
    </source>
</evidence>
<dbReference type="EMBL" id="PNBA02000012">
    <property type="protein sequence ID" value="KAG6405860.1"/>
    <property type="molecule type" value="Genomic_DNA"/>
</dbReference>
<comment type="catalytic activity">
    <reaction evidence="3">
        <text>RX + glutathione = an S-substituted glutathione + a halide anion + H(+)</text>
        <dbReference type="Rhea" id="RHEA:16437"/>
        <dbReference type="ChEBI" id="CHEBI:15378"/>
        <dbReference type="ChEBI" id="CHEBI:16042"/>
        <dbReference type="ChEBI" id="CHEBI:17792"/>
        <dbReference type="ChEBI" id="CHEBI:57925"/>
        <dbReference type="ChEBI" id="CHEBI:90779"/>
        <dbReference type="EC" id="2.5.1.18"/>
    </reaction>
</comment>
<evidence type="ECO:0000256" key="2">
    <source>
        <dbReference type="ARBA" id="ARBA00022679"/>
    </source>
</evidence>
<accession>A0A8X8X4Y7</accession>
<dbReference type="AlphaFoldDB" id="A0A8X8X4Y7"/>
<feature type="domain" description="GST C-terminal" evidence="6">
    <location>
        <begin position="91"/>
        <end position="216"/>
    </location>
</feature>
<dbReference type="SFLD" id="SFLDS00019">
    <property type="entry name" value="Glutathione_Transferase_(cytos"/>
    <property type="match status" value="1"/>
</dbReference>
<dbReference type="Proteomes" id="UP000298416">
    <property type="component" value="Unassembled WGS sequence"/>
</dbReference>
<dbReference type="SFLD" id="SFLDG00358">
    <property type="entry name" value="Main_(cytGST)"/>
    <property type="match status" value="1"/>
</dbReference>
<dbReference type="InterPro" id="IPR004046">
    <property type="entry name" value="GST_C"/>
</dbReference>
<dbReference type="SFLD" id="SFLDG01152">
    <property type="entry name" value="Main.3:_Omega-_and_Tau-like"/>
    <property type="match status" value="1"/>
</dbReference>
<evidence type="ECO:0000313" key="8">
    <source>
        <dbReference type="Proteomes" id="UP000298416"/>
    </source>
</evidence>
<evidence type="ECO:0000259" key="5">
    <source>
        <dbReference type="PROSITE" id="PS50404"/>
    </source>
</evidence>
<evidence type="ECO:0000256" key="3">
    <source>
        <dbReference type="ARBA" id="ARBA00047960"/>
    </source>
</evidence>
<dbReference type="InterPro" id="IPR036282">
    <property type="entry name" value="Glutathione-S-Trfase_C_sf"/>
</dbReference>
<evidence type="ECO:0000259" key="6">
    <source>
        <dbReference type="PROSITE" id="PS50405"/>
    </source>
</evidence>
<dbReference type="InterPro" id="IPR010987">
    <property type="entry name" value="Glutathione-S-Trfase_C-like"/>
</dbReference>
<protein>
    <recommendedName>
        <fullName evidence="1">glutathione transferase</fullName>
        <ecNumber evidence="1">2.5.1.18</ecNumber>
    </recommendedName>
</protein>
<name>A0A8X8X4Y7_SALSN</name>
<evidence type="ECO:0000256" key="4">
    <source>
        <dbReference type="RuleBase" id="RU003494"/>
    </source>
</evidence>